<evidence type="ECO:0000256" key="9">
    <source>
        <dbReference type="ARBA" id="ARBA00023306"/>
    </source>
</evidence>
<feature type="domain" description="Tyr recombinase" evidence="11">
    <location>
        <begin position="116"/>
        <end position="300"/>
    </location>
</feature>
<evidence type="ECO:0000256" key="6">
    <source>
        <dbReference type="ARBA" id="ARBA00022908"/>
    </source>
</evidence>
<evidence type="ECO:0000256" key="4">
    <source>
        <dbReference type="ARBA" id="ARBA00022618"/>
    </source>
</evidence>
<dbReference type="PANTHER" id="PTHR30349">
    <property type="entry name" value="PHAGE INTEGRASE-RELATED"/>
    <property type="match status" value="1"/>
</dbReference>
<feature type="active site" evidence="10">
    <location>
        <position position="278"/>
    </location>
</feature>
<sequence>MAVDTEQVDAPVCAELEAFLHHIQMERGLSDNTLLSYSRDLTRFIEFLDQRGIDVLSAALSDAQGYIAKIREQGLKDASIARHISSLRSFYNFLTLESILTANPMILLRTPRRYRPLPHTLSADDVKRLIESTDVTTPLGIRDRALWETMYGSGLRVSEAVAVEFGDMDSNEGWLLVRGKGQKERWVPMSRQSRQWTDRYLREVRPLLGKDASKSRRLFLNARGREFTRQGVWHLLKQYAVRLSPPLDISPHGLRHSCATHLLEGGADLRTVQEFLGHADISTTQIYTDVDRSYLKEVHRTFHPRG</sequence>
<evidence type="ECO:0000313" key="14">
    <source>
        <dbReference type="Proteomes" id="UP000319619"/>
    </source>
</evidence>
<dbReference type="InterPro" id="IPR010998">
    <property type="entry name" value="Integrase_recombinase_N"/>
</dbReference>
<dbReference type="Gene3D" id="1.10.150.130">
    <property type="match status" value="1"/>
</dbReference>
<feature type="active site" evidence="10">
    <location>
        <position position="255"/>
    </location>
</feature>
<dbReference type="Pfam" id="PF00589">
    <property type="entry name" value="Phage_integrase"/>
    <property type="match status" value="1"/>
</dbReference>
<keyword evidence="3 10" id="KW-0963">Cytoplasm</keyword>
<comment type="similarity">
    <text evidence="2">Belongs to the 'phage' integrase family. XerD subfamily.</text>
</comment>
<dbReference type="SUPFAM" id="SSF56349">
    <property type="entry name" value="DNA breaking-rejoining enzymes"/>
    <property type="match status" value="1"/>
</dbReference>
<keyword evidence="5 10" id="KW-0159">Chromosome partition</keyword>
<dbReference type="InterPro" id="IPR013762">
    <property type="entry name" value="Integrase-like_cat_sf"/>
</dbReference>
<keyword evidence="9 10" id="KW-0131">Cell cycle</keyword>
<keyword evidence="8 10" id="KW-0233">DNA recombination</keyword>
<dbReference type="CDD" id="cd00798">
    <property type="entry name" value="INT_XerDC_C"/>
    <property type="match status" value="1"/>
</dbReference>
<comment type="similarity">
    <text evidence="10">Belongs to the 'phage' integrase family. XerC subfamily.</text>
</comment>
<gene>
    <name evidence="13" type="primary">xerD</name>
    <name evidence="10" type="synonym">xerC</name>
    <name evidence="13" type="ORF">CEE37_04145</name>
</gene>
<evidence type="ECO:0000313" key="13">
    <source>
        <dbReference type="EMBL" id="TKJ41767.1"/>
    </source>
</evidence>
<feature type="active site" evidence="10">
    <location>
        <position position="156"/>
    </location>
</feature>
<dbReference type="NCBIfam" id="TIGR02225">
    <property type="entry name" value="recomb_XerD"/>
    <property type="match status" value="1"/>
</dbReference>
<dbReference type="Gene3D" id="1.10.443.10">
    <property type="entry name" value="Intergrase catalytic core"/>
    <property type="match status" value="1"/>
</dbReference>
<dbReference type="GO" id="GO:0005737">
    <property type="term" value="C:cytoplasm"/>
    <property type="evidence" value="ECO:0007669"/>
    <property type="project" value="UniProtKB-SubCell"/>
</dbReference>
<dbReference type="EMBL" id="NJBN01000002">
    <property type="protein sequence ID" value="TKJ41767.1"/>
    <property type="molecule type" value="Genomic_DNA"/>
</dbReference>
<dbReference type="PROSITE" id="PS51898">
    <property type="entry name" value="TYR_RECOMBINASE"/>
    <property type="match status" value="1"/>
</dbReference>
<dbReference type="InterPro" id="IPR002104">
    <property type="entry name" value="Integrase_catalytic"/>
</dbReference>
<evidence type="ECO:0000256" key="2">
    <source>
        <dbReference type="ARBA" id="ARBA00010450"/>
    </source>
</evidence>
<dbReference type="GO" id="GO:0006313">
    <property type="term" value="P:DNA transposition"/>
    <property type="evidence" value="ECO:0007669"/>
    <property type="project" value="UniProtKB-UniRule"/>
</dbReference>
<dbReference type="PROSITE" id="PS51900">
    <property type="entry name" value="CB"/>
    <property type="match status" value="1"/>
</dbReference>
<keyword evidence="6 10" id="KW-0229">DNA integration</keyword>
<evidence type="ECO:0000256" key="10">
    <source>
        <dbReference type="HAMAP-Rule" id="MF_01808"/>
    </source>
</evidence>
<dbReference type="GO" id="GO:0007059">
    <property type="term" value="P:chromosome segregation"/>
    <property type="evidence" value="ECO:0007669"/>
    <property type="project" value="UniProtKB-UniRule"/>
</dbReference>
<keyword evidence="7 10" id="KW-0238">DNA-binding</keyword>
<dbReference type="GO" id="GO:0051301">
    <property type="term" value="P:cell division"/>
    <property type="evidence" value="ECO:0007669"/>
    <property type="project" value="UniProtKB-KW"/>
</dbReference>
<dbReference type="InterPro" id="IPR004107">
    <property type="entry name" value="Integrase_SAM-like_N"/>
</dbReference>
<dbReference type="InterPro" id="IPR044068">
    <property type="entry name" value="CB"/>
</dbReference>
<accession>A0A532V449</accession>
<name>A0A532V449_UNCL8</name>
<keyword evidence="4 10" id="KW-0132">Cell division</keyword>
<evidence type="ECO:0000259" key="12">
    <source>
        <dbReference type="PROSITE" id="PS51900"/>
    </source>
</evidence>
<comment type="subunit">
    <text evidence="10">Forms a cyclic heterotetrameric complex composed of two molecules of XerC and two molecules of XerD.</text>
</comment>
<feature type="active site" evidence="10">
    <location>
        <position position="252"/>
    </location>
</feature>
<dbReference type="GO" id="GO:0003677">
    <property type="term" value="F:DNA binding"/>
    <property type="evidence" value="ECO:0007669"/>
    <property type="project" value="UniProtKB-UniRule"/>
</dbReference>
<evidence type="ECO:0000259" key="11">
    <source>
        <dbReference type="PROSITE" id="PS51898"/>
    </source>
</evidence>
<dbReference type="InterPro" id="IPR011010">
    <property type="entry name" value="DNA_brk_join_enz"/>
</dbReference>
<comment type="subcellular location">
    <subcellularLocation>
        <location evidence="1 10">Cytoplasm</location>
    </subcellularLocation>
</comment>
<comment type="function">
    <text evidence="10">Site-specific tyrosine recombinase, which acts by catalyzing the cutting and rejoining of the recombining DNA molecules. The XerC-XerD complex is essential to convert dimers of the bacterial chromosome into monomers to permit their segregation at cell division. It also contributes to the segregational stability of plasmids.</text>
</comment>
<organism evidence="13 14">
    <name type="scientific">candidate division LCP-89 bacterium B3_LCP</name>
    <dbReference type="NCBI Taxonomy" id="2012998"/>
    <lineage>
        <taxon>Bacteria</taxon>
        <taxon>Pseudomonadati</taxon>
        <taxon>Bacteria division LCP-89</taxon>
    </lineage>
</organism>
<reference evidence="13 14" key="1">
    <citation type="submission" date="2017-06" db="EMBL/GenBank/DDBJ databases">
        <title>Novel microbial phyla capable of carbon fixation and sulfur reduction in deep-sea sediments.</title>
        <authorList>
            <person name="Huang J."/>
            <person name="Baker B."/>
            <person name="Wang Y."/>
        </authorList>
    </citation>
    <scope>NUCLEOTIDE SEQUENCE [LARGE SCALE GENOMIC DNA]</scope>
    <source>
        <strain evidence="13">B3_LCP</strain>
    </source>
</reference>
<protein>
    <recommendedName>
        <fullName evidence="10">Tyrosine recombinase XerC</fullName>
    </recommendedName>
</protein>
<dbReference type="NCBIfam" id="NF001399">
    <property type="entry name" value="PRK00283.1"/>
    <property type="match status" value="1"/>
</dbReference>
<dbReference type="InterPro" id="IPR011932">
    <property type="entry name" value="Recomb_XerD"/>
</dbReference>
<dbReference type="AlphaFoldDB" id="A0A532V449"/>
<dbReference type="Proteomes" id="UP000319619">
    <property type="component" value="Unassembled WGS sequence"/>
</dbReference>
<feature type="active site" evidence="10">
    <location>
        <position position="180"/>
    </location>
</feature>
<dbReference type="GO" id="GO:0009037">
    <property type="term" value="F:tyrosine-based site-specific recombinase activity"/>
    <property type="evidence" value="ECO:0007669"/>
    <property type="project" value="UniProtKB-UniRule"/>
</dbReference>
<evidence type="ECO:0000256" key="5">
    <source>
        <dbReference type="ARBA" id="ARBA00022829"/>
    </source>
</evidence>
<proteinExistence type="inferred from homology"/>
<dbReference type="HAMAP" id="MF_01808">
    <property type="entry name" value="Recomb_XerC_XerD"/>
    <property type="match status" value="1"/>
</dbReference>
<evidence type="ECO:0000256" key="1">
    <source>
        <dbReference type="ARBA" id="ARBA00004496"/>
    </source>
</evidence>
<dbReference type="Pfam" id="PF02899">
    <property type="entry name" value="Phage_int_SAM_1"/>
    <property type="match status" value="1"/>
</dbReference>
<feature type="active site" description="O-(3'-phospho-DNA)-tyrosine intermediate" evidence="10">
    <location>
        <position position="287"/>
    </location>
</feature>
<feature type="domain" description="Core-binding (CB)" evidence="12">
    <location>
        <begin position="10"/>
        <end position="95"/>
    </location>
</feature>
<evidence type="ECO:0000256" key="8">
    <source>
        <dbReference type="ARBA" id="ARBA00023172"/>
    </source>
</evidence>
<evidence type="ECO:0000256" key="3">
    <source>
        <dbReference type="ARBA" id="ARBA00022490"/>
    </source>
</evidence>
<comment type="caution">
    <text evidence="13">The sequence shown here is derived from an EMBL/GenBank/DDBJ whole genome shotgun (WGS) entry which is preliminary data.</text>
</comment>
<dbReference type="InterPro" id="IPR023009">
    <property type="entry name" value="Tyrosine_recombinase_XerC/XerD"/>
</dbReference>
<dbReference type="InterPro" id="IPR050090">
    <property type="entry name" value="Tyrosine_recombinase_XerCD"/>
</dbReference>
<dbReference type="PANTHER" id="PTHR30349:SF81">
    <property type="entry name" value="TYROSINE RECOMBINASE XERC"/>
    <property type="match status" value="1"/>
</dbReference>
<evidence type="ECO:0000256" key="7">
    <source>
        <dbReference type="ARBA" id="ARBA00023125"/>
    </source>
</evidence>